<dbReference type="InterPro" id="IPR008538">
    <property type="entry name" value="Uma2"/>
</dbReference>
<dbReference type="PANTHER" id="PTHR35400:SF1">
    <property type="entry name" value="SLR1083 PROTEIN"/>
    <property type="match status" value="1"/>
</dbReference>
<dbReference type="Pfam" id="PF05685">
    <property type="entry name" value="Uma2"/>
    <property type="match status" value="1"/>
</dbReference>
<dbReference type="Gene3D" id="3.90.1570.10">
    <property type="entry name" value="tt1808, chain A"/>
    <property type="match status" value="1"/>
</dbReference>
<dbReference type="SUPFAM" id="SSF52980">
    <property type="entry name" value="Restriction endonuclease-like"/>
    <property type="match status" value="1"/>
</dbReference>
<feature type="domain" description="Putative restriction endonuclease" evidence="1">
    <location>
        <begin position="13"/>
        <end position="180"/>
    </location>
</feature>
<reference evidence="2" key="1">
    <citation type="submission" date="2022-06" db="EMBL/GenBank/DDBJ databases">
        <title>CFH 74404 Thermomicrobiaceae sp.</title>
        <authorList>
            <person name="Ming H."/>
            <person name="Li W.-J."/>
            <person name="Zhao Z."/>
        </authorList>
    </citation>
    <scope>NUCLEOTIDE SEQUENCE</scope>
    <source>
        <strain evidence="2">CFH 74404</strain>
    </source>
</reference>
<proteinExistence type="predicted"/>
<dbReference type="Proteomes" id="UP001165306">
    <property type="component" value="Unassembled WGS sequence"/>
</dbReference>
<keyword evidence="2" id="KW-0540">Nuclease</keyword>
<organism evidence="2 3">
    <name type="scientific">Thermalbibacter longus</name>
    <dbReference type="NCBI Taxonomy" id="2951981"/>
    <lineage>
        <taxon>Bacteria</taxon>
        <taxon>Pseudomonadati</taxon>
        <taxon>Thermomicrobiota</taxon>
        <taxon>Thermomicrobia</taxon>
        <taxon>Thermomicrobiales</taxon>
        <taxon>Thermomicrobiaceae</taxon>
        <taxon>Thermalbibacter</taxon>
    </lineage>
</organism>
<sequence length="185" mass="20665">MAVHALKHRFTVSEYRRMVEAGIFGEDDRVELLEGEIVQMSPIGSRHAACVARLTTLLARLHDRAIPWVQNPVVLGEYSELQPDITLLRFREDFYAQTLPGPHDVLLLIEVADSSVEYDQEIKVPLYSRAGVAEVWLVNLVQQRVTVYGAPSPVGYQEVRVATPGETVSPRSFPELEISVGELLG</sequence>
<gene>
    <name evidence="2" type="ORF">NET02_12490</name>
</gene>
<name>A0AA41WH23_9BACT</name>
<dbReference type="CDD" id="cd06260">
    <property type="entry name" value="DUF820-like"/>
    <property type="match status" value="1"/>
</dbReference>
<dbReference type="EMBL" id="JAMSLR010000009">
    <property type="protein sequence ID" value="MCM8749968.1"/>
    <property type="molecule type" value="Genomic_DNA"/>
</dbReference>
<dbReference type="InterPro" id="IPR012296">
    <property type="entry name" value="Nuclease_put_TT1808"/>
</dbReference>
<dbReference type="PANTHER" id="PTHR35400">
    <property type="entry name" value="SLR1083 PROTEIN"/>
    <property type="match status" value="1"/>
</dbReference>
<dbReference type="GO" id="GO:0004519">
    <property type="term" value="F:endonuclease activity"/>
    <property type="evidence" value="ECO:0007669"/>
    <property type="project" value="UniProtKB-KW"/>
</dbReference>
<evidence type="ECO:0000313" key="2">
    <source>
        <dbReference type="EMBL" id="MCM8749968.1"/>
    </source>
</evidence>
<evidence type="ECO:0000259" key="1">
    <source>
        <dbReference type="Pfam" id="PF05685"/>
    </source>
</evidence>
<comment type="caution">
    <text evidence="2">The sequence shown here is derived from an EMBL/GenBank/DDBJ whole genome shotgun (WGS) entry which is preliminary data.</text>
</comment>
<dbReference type="RefSeq" id="WP_284057754.1">
    <property type="nucleotide sequence ID" value="NZ_JAMSLR010000009.1"/>
</dbReference>
<keyword evidence="3" id="KW-1185">Reference proteome</keyword>
<accession>A0AA41WH23</accession>
<dbReference type="InterPro" id="IPR011335">
    <property type="entry name" value="Restrct_endonuc-II-like"/>
</dbReference>
<dbReference type="AlphaFoldDB" id="A0AA41WH23"/>
<keyword evidence="2" id="KW-0378">Hydrolase</keyword>
<evidence type="ECO:0000313" key="3">
    <source>
        <dbReference type="Proteomes" id="UP001165306"/>
    </source>
</evidence>
<protein>
    <submittedName>
        <fullName evidence="2">Uma2 family endonuclease</fullName>
    </submittedName>
</protein>
<keyword evidence="2" id="KW-0255">Endonuclease</keyword>